<evidence type="ECO:0000313" key="4">
    <source>
        <dbReference type="Proteomes" id="UP000695026"/>
    </source>
</evidence>
<evidence type="ECO:0000256" key="2">
    <source>
        <dbReference type="SAM" id="Coils"/>
    </source>
</evidence>
<dbReference type="GO" id="GO:0043122">
    <property type="term" value="P:regulation of canonical NF-kappaB signal transduction"/>
    <property type="evidence" value="ECO:0007669"/>
    <property type="project" value="UniProtKB-ARBA"/>
</dbReference>
<proteinExistence type="predicted"/>
<sequence>MEDNWQLKTGCESLRKKFVDLHTGQPSDSERCDSVELDDKIRILIRKNDTPESCKKPENSSYALSAFEKSKNQNCSGQRQAAMESKKTSECIFTKKLTDISLGQKIISLEKQKQELLSVNNQWDQHFRQMKQHYEKKVTEMEAKLETVQKIVRDLERERYQTQQECQRLEDLMRNQLAQEMKDKYTLRKENRFLKQETALTNTKKMYYECEIKRLNQSLLDALKHQSTCSQSSHVEALDSNRKQEEMGTQMELLQEQ</sequence>
<reference evidence="5" key="1">
    <citation type="submission" date="2025-08" db="UniProtKB">
        <authorList>
            <consortium name="RefSeq"/>
        </authorList>
    </citation>
    <scope>IDENTIFICATION</scope>
    <source>
        <tissue evidence="5">Liver</tissue>
    </source>
</reference>
<dbReference type="OMA" id="RTEVECH"/>
<dbReference type="RefSeq" id="XP_025029753.1">
    <property type="nucleotide sequence ID" value="XM_025173985.1"/>
</dbReference>
<gene>
    <name evidence="5" type="primary">LOC112542084</name>
</gene>
<evidence type="ECO:0000256" key="3">
    <source>
        <dbReference type="SAM" id="MobiDB-lite"/>
    </source>
</evidence>
<keyword evidence="4" id="KW-1185">Reference proteome</keyword>
<organism evidence="4 5">
    <name type="scientific">Python bivittatus</name>
    <name type="common">Burmese python</name>
    <name type="synonym">Python molurus bivittatus</name>
    <dbReference type="NCBI Taxonomy" id="176946"/>
    <lineage>
        <taxon>Eukaryota</taxon>
        <taxon>Metazoa</taxon>
        <taxon>Chordata</taxon>
        <taxon>Craniata</taxon>
        <taxon>Vertebrata</taxon>
        <taxon>Euteleostomi</taxon>
        <taxon>Lepidosauria</taxon>
        <taxon>Squamata</taxon>
        <taxon>Bifurcata</taxon>
        <taxon>Unidentata</taxon>
        <taxon>Episquamata</taxon>
        <taxon>Toxicofera</taxon>
        <taxon>Serpentes</taxon>
        <taxon>Henophidia</taxon>
        <taxon>Pythonidae</taxon>
        <taxon>Python</taxon>
    </lineage>
</organism>
<dbReference type="GeneID" id="112542084"/>
<feature type="non-terminal residue" evidence="5">
    <location>
        <position position="257"/>
    </location>
</feature>
<accession>A0A9F5N5E9</accession>
<evidence type="ECO:0000313" key="5">
    <source>
        <dbReference type="RefSeq" id="XP_025029753.1"/>
    </source>
</evidence>
<feature type="compositionally biased region" description="Basic and acidic residues" evidence="3">
    <location>
        <begin position="236"/>
        <end position="246"/>
    </location>
</feature>
<dbReference type="PANTHER" id="PTHR31882:SF2">
    <property type="entry name" value="TNFAIP3-INTERACTING PROTEIN 3"/>
    <property type="match status" value="1"/>
</dbReference>
<keyword evidence="1 2" id="KW-0175">Coiled coil</keyword>
<feature type="region of interest" description="Disordered" evidence="3">
    <location>
        <begin position="234"/>
        <end position="257"/>
    </location>
</feature>
<dbReference type="PANTHER" id="PTHR31882">
    <property type="entry name" value="TNFAIP3-INTERACTING PROTEIN COILED COIL FAMILY MEMBER"/>
    <property type="match status" value="1"/>
</dbReference>
<dbReference type="KEGG" id="pbi:112542084"/>
<dbReference type="OrthoDB" id="5969558at2759"/>
<dbReference type="AlphaFoldDB" id="A0A9F5N5E9"/>
<feature type="coiled-coil region" evidence="2">
    <location>
        <begin position="131"/>
        <end position="172"/>
    </location>
</feature>
<name>A0A9F5N5E9_PYTBI</name>
<dbReference type="GO" id="GO:0071222">
    <property type="term" value="P:cellular response to lipopolysaccharide"/>
    <property type="evidence" value="ECO:0007669"/>
    <property type="project" value="TreeGrafter"/>
</dbReference>
<protein>
    <submittedName>
        <fullName evidence="5">TNFAIP3-interacting protein 3-like</fullName>
    </submittedName>
</protein>
<dbReference type="Proteomes" id="UP000695026">
    <property type="component" value="Unplaced"/>
</dbReference>
<evidence type="ECO:0000256" key="1">
    <source>
        <dbReference type="ARBA" id="ARBA00023054"/>
    </source>
</evidence>
<dbReference type="GO" id="GO:0006357">
    <property type="term" value="P:regulation of transcription by RNA polymerase II"/>
    <property type="evidence" value="ECO:0007669"/>
    <property type="project" value="TreeGrafter"/>
</dbReference>
<dbReference type="GO" id="GO:0005737">
    <property type="term" value="C:cytoplasm"/>
    <property type="evidence" value="ECO:0007669"/>
    <property type="project" value="UniProtKB-ARBA"/>
</dbReference>